<dbReference type="EMBL" id="BGPR01034929">
    <property type="protein sequence ID" value="GBO09529.1"/>
    <property type="molecule type" value="Genomic_DNA"/>
</dbReference>
<dbReference type="AlphaFoldDB" id="A0A4Y2U949"/>
<comment type="caution">
    <text evidence="1">The sequence shown here is derived from an EMBL/GenBank/DDBJ whole genome shotgun (WGS) entry which is preliminary data.</text>
</comment>
<protein>
    <submittedName>
        <fullName evidence="1">Uncharacterized protein</fullName>
    </submittedName>
</protein>
<dbReference type="Proteomes" id="UP000499080">
    <property type="component" value="Unassembled WGS sequence"/>
</dbReference>
<keyword evidence="2" id="KW-1185">Reference proteome</keyword>
<evidence type="ECO:0000313" key="1">
    <source>
        <dbReference type="EMBL" id="GBO09529.1"/>
    </source>
</evidence>
<accession>A0A4Y2U949</accession>
<sequence length="99" mass="11336">MVCQCSHSTLRNHCEHIVNEHIFFDLNPFGRKALRRVPTHHATQSWQPYLSIHYLAFTHSYSSEFISPTSSEPPHSLPLLCCLKPEIDLAQVTLSPLEP</sequence>
<evidence type="ECO:0000313" key="2">
    <source>
        <dbReference type="Proteomes" id="UP000499080"/>
    </source>
</evidence>
<gene>
    <name evidence="1" type="ORF">AVEN_100331_1</name>
</gene>
<reference evidence="1 2" key="1">
    <citation type="journal article" date="2019" name="Sci. Rep.">
        <title>Orb-weaving spider Araneus ventricosus genome elucidates the spidroin gene catalogue.</title>
        <authorList>
            <person name="Kono N."/>
            <person name="Nakamura H."/>
            <person name="Ohtoshi R."/>
            <person name="Moran D.A.P."/>
            <person name="Shinohara A."/>
            <person name="Yoshida Y."/>
            <person name="Fujiwara M."/>
            <person name="Mori M."/>
            <person name="Tomita M."/>
            <person name="Arakawa K."/>
        </authorList>
    </citation>
    <scope>NUCLEOTIDE SEQUENCE [LARGE SCALE GENOMIC DNA]</scope>
</reference>
<name>A0A4Y2U949_ARAVE</name>
<proteinExistence type="predicted"/>
<organism evidence="1 2">
    <name type="scientific">Araneus ventricosus</name>
    <name type="common">Orbweaver spider</name>
    <name type="synonym">Epeira ventricosa</name>
    <dbReference type="NCBI Taxonomy" id="182803"/>
    <lineage>
        <taxon>Eukaryota</taxon>
        <taxon>Metazoa</taxon>
        <taxon>Ecdysozoa</taxon>
        <taxon>Arthropoda</taxon>
        <taxon>Chelicerata</taxon>
        <taxon>Arachnida</taxon>
        <taxon>Araneae</taxon>
        <taxon>Araneomorphae</taxon>
        <taxon>Entelegynae</taxon>
        <taxon>Araneoidea</taxon>
        <taxon>Araneidae</taxon>
        <taxon>Araneus</taxon>
    </lineage>
</organism>